<name>A0A4C1UPX1_EUMVA</name>
<comment type="caution">
    <text evidence="2">The sequence shown here is derived from an EMBL/GenBank/DDBJ whole genome shotgun (WGS) entry which is preliminary data.</text>
</comment>
<dbReference type="EMBL" id="BGZK01000208">
    <property type="protein sequence ID" value="GBP28511.1"/>
    <property type="molecule type" value="Genomic_DNA"/>
</dbReference>
<dbReference type="Proteomes" id="UP000299102">
    <property type="component" value="Unassembled WGS sequence"/>
</dbReference>
<organism evidence="2 3">
    <name type="scientific">Eumeta variegata</name>
    <name type="common">Bagworm moth</name>
    <name type="synonym">Eumeta japonica</name>
    <dbReference type="NCBI Taxonomy" id="151549"/>
    <lineage>
        <taxon>Eukaryota</taxon>
        <taxon>Metazoa</taxon>
        <taxon>Ecdysozoa</taxon>
        <taxon>Arthropoda</taxon>
        <taxon>Hexapoda</taxon>
        <taxon>Insecta</taxon>
        <taxon>Pterygota</taxon>
        <taxon>Neoptera</taxon>
        <taxon>Endopterygota</taxon>
        <taxon>Lepidoptera</taxon>
        <taxon>Glossata</taxon>
        <taxon>Ditrysia</taxon>
        <taxon>Tineoidea</taxon>
        <taxon>Psychidae</taxon>
        <taxon>Oiketicinae</taxon>
        <taxon>Eumeta</taxon>
    </lineage>
</organism>
<feature type="region of interest" description="Disordered" evidence="1">
    <location>
        <begin position="1"/>
        <end position="24"/>
    </location>
</feature>
<sequence>MPNSSIASPNKYRGAYNRIPLNEGSTPYKTNALRETVQQHIENTALKVDPLRHSSNNRVGWSAQRKAGFDRSPKENGRARKRVPFSSAIHYGIELLQGRPLFITYKYFTTAESECDQPC</sequence>
<protein>
    <submittedName>
        <fullName evidence="2">Uncharacterized protein</fullName>
    </submittedName>
</protein>
<feature type="compositionally biased region" description="Basic and acidic residues" evidence="1">
    <location>
        <begin position="67"/>
        <end position="78"/>
    </location>
</feature>
<keyword evidence="3" id="KW-1185">Reference proteome</keyword>
<dbReference type="AlphaFoldDB" id="A0A4C1UPX1"/>
<reference evidence="2 3" key="1">
    <citation type="journal article" date="2019" name="Commun. Biol.">
        <title>The bagworm genome reveals a unique fibroin gene that provides high tensile strength.</title>
        <authorList>
            <person name="Kono N."/>
            <person name="Nakamura H."/>
            <person name="Ohtoshi R."/>
            <person name="Tomita M."/>
            <person name="Numata K."/>
            <person name="Arakawa K."/>
        </authorList>
    </citation>
    <scope>NUCLEOTIDE SEQUENCE [LARGE SCALE GENOMIC DNA]</scope>
</reference>
<evidence type="ECO:0000313" key="2">
    <source>
        <dbReference type="EMBL" id="GBP28511.1"/>
    </source>
</evidence>
<proteinExistence type="predicted"/>
<evidence type="ECO:0000256" key="1">
    <source>
        <dbReference type="SAM" id="MobiDB-lite"/>
    </source>
</evidence>
<feature type="region of interest" description="Disordered" evidence="1">
    <location>
        <begin position="53"/>
        <end position="81"/>
    </location>
</feature>
<gene>
    <name evidence="2" type="ORF">EVAR_22974_1</name>
</gene>
<accession>A0A4C1UPX1</accession>
<evidence type="ECO:0000313" key="3">
    <source>
        <dbReference type="Proteomes" id="UP000299102"/>
    </source>
</evidence>